<reference evidence="1 2" key="1">
    <citation type="journal article" date="2011" name="PLoS Genet.">
        <title>Comparative genomic analysis of human fungal pathogens causing paracoccidioidomycosis.</title>
        <authorList>
            <person name="Desjardins C.A."/>
            <person name="Champion M.D."/>
            <person name="Holder J.W."/>
            <person name="Muszewska A."/>
            <person name="Goldberg J."/>
            <person name="Bailao A.M."/>
            <person name="Brigido M.M."/>
            <person name="Ferreira M.E."/>
            <person name="Garcia A.M."/>
            <person name="Grynberg M."/>
            <person name="Gujja S."/>
            <person name="Heiman D.I."/>
            <person name="Henn M.R."/>
            <person name="Kodira C.D."/>
            <person name="Leon-Narvaez H."/>
            <person name="Longo L.V."/>
            <person name="Ma L.J."/>
            <person name="Malavazi I."/>
            <person name="Matsuo A.L."/>
            <person name="Morais F.V."/>
            <person name="Pereira M."/>
            <person name="Rodriguez-Brito S."/>
            <person name="Sakthikumar S."/>
            <person name="Salem-Izacc S.M."/>
            <person name="Sykes S.M."/>
            <person name="Teixeira M.M."/>
            <person name="Vallejo M.C."/>
            <person name="Walter M.E."/>
            <person name="Yandava C."/>
            <person name="Young S."/>
            <person name="Zeng Q."/>
            <person name="Zucker J."/>
            <person name="Felipe M.S."/>
            <person name="Goldman G.H."/>
            <person name="Haas B.J."/>
            <person name="McEwen J.G."/>
            <person name="Nino-Vega G."/>
            <person name="Puccia R."/>
            <person name="San-Blas G."/>
            <person name="Soares C.M."/>
            <person name="Birren B.W."/>
            <person name="Cuomo C.A."/>
        </authorList>
    </citation>
    <scope>NUCLEOTIDE SEQUENCE [LARGE SCALE GENOMIC DNA]</scope>
    <source>
        <strain evidence="2">ATCC MYA-826 / Pb01</strain>
    </source>
</reference>
<dbReference type="GeneID" id="9099903"/>
<dbReference type="HOGENOM" id="CLU_2813089_0_0_1"/>
<organism evidence="1 2">
    <name type="scientific">Paracoccidioides lutzii (strain ATCC MYA-826 / Pb01)</name>
    <name type="common">Paracoccidioides brasiliensis</name>
    <dbReference type="NCBI Taxonomy" id="502779"/>
    <lineage>
        <taxon>Eukaryota</taxon>
        <taxon>Fungi</taxon>
        <taxon>Dikarya</taxon>
        <taxon>Ascomycota</taxon>
        <taxon>Pezizomycotina</taxon>
        <taxon>Eurotiomycetes</taxon>
        <taxon>Eurotiomycetidae</taxon>
        <taxon>Onygenales</taxon>
        <taxon>Ajellomycetaceae</taxon>
        <taxon>Paracoccidioides</taxon>
    </lineage>
</organism>
<accession>C1GSW9</accession>
<name>C1GSW9_PARBA</name>
<dbReference type="KEGG" id="pbl:PAAG_01614"/>
<dbReference type="OrthoDB" id="4210555at2759"/>
<proteinExistence type="predicted"/>
<dbReference type="VEuPathDB" id="FungiDB:PAAG_01614"/>
<dbReference type="EMBL" id="KN293994">
    <property type="protein sequence ID" value="EEH39152.2"/>
    <property type="molecule type" value="Genomic_DNA"/>
</dbReference>
<dbReference type="Proteomes" id="UP000002059">
    <property type="component" value="Partially assembled WGS sequence"/>
</dbReference>
<sequence>MMTAVDLLAFCQQMMMTMHQDSPINNSGAPVNDLKQKVREYQKEVKASSEMKNCDYIRWIQLSGVEG</sequence>
<protein>
    <submittedName>
        <fullName evidence="1">Uncharacterized protein</fullName>
    </submittedName>
</protein>
<gene>
    <name evidence="1" type="ORF">PAAG_01614</name>
</gene>
<evidence type="ECO:0000313" key="1">
    <source>
        <dbReference type="EMBL" id="EEH39152.2"/>
    </source>
</evidence>
<dbReference type="RefSeq" id="XP_002796606.2">
    <property type="nucleotide sequence ID" value="XM_002796560.2"/>
</dbReference>
<keyword evidence="2" id="KW-1185">Reference proteome</keyword>
<dbReference type="AlphaFoldDB" id="C1GSW9"/>
<evidence type="ECO:0000313" key="2">
    <source>
        <dbReference type="Proteomes" id="UP000002059"/>
    </source>
</evidence>